<evidence type="ECO:0008006" key="2">
    <source>
        <dbReference type="Google" id="ProtNLM"/>
    </source>
</evidence>
<dbReference type="InterPro" id="IPR038765">
    <property type="entry name" value="Papain-like_cys_pep_sf"/>
</dbReference>
<dbReference type="AlphaFoldDB" id="A0A6J4QB75"/>
<sequence>MFAAELGSSVCPSNWAQAFVGLPYILGAGECAHRAALVWRQVFGYDIEVPAAHGNLRVAQRLIRNALATSDWAPVQCPEEGDAVVMWKGGLLAHVGVWVAPGHVLHCTRAEGMVLTPVEDLHRGGFRVAGYFRWQGQAAAIAA</sequence>
<evidence type="ECO:0000313" key="1">
    <source>
        <dbReference type="EMBL" id="CAA9438051.1"/>
    </source>
</evidence>
<protein>
    <recommendedName>
        <fullName evidence="2">NlpC/P60 domain-containing protein</fullName>
    </recommendedName>
</protein>
<accession>A0A6J4QB75</accession>
<name>A0A6J4QB75_9RHOB</name>
<gene>
    <name evidence="1" type="ORF">AVDCRST_MAG15-3332</name>
</gene>
<dbReference type="Gene3D" id="3.90.1720.10">
    <property type="entry name" value="endopeptidase domain like (from Nostoc punctiforme)"/>
    <property type="match status" value="1"/>
</dbReference>
<reference evidence="1" key="1">
    <citation type="submission" date="2020-02" db="EMBL/GenBank/DDBJ databases">
        <authorList>
            <person name="Meier V. D."/>
        </authorList>
    </citation>
    <scope>NUCLEOTIDE SEQUENCE</scope>
    <source>
        <strain evidence="1">AVDCRST_MAG15</strain>
    </source>
</reference>
<organism evidence="1">
    <name type="scientific">uncultured Rubellimicrobium sp</name>
    <dbReference type="NCBI Taxonomy" id="543078"/>
    <lineage>
        <taxon>Bacteria</taxon>
        <taxon>Pseudomonadati</taxon>
        <taxon>Pseudomonadota</taxon>
        <taxon>Alphaproteobacteria</taxon>
        <taxon>Rhodobacterales</taxon>
        <taxon>Roseobacteraceae</taxon>
        <taxon>Rubellimicrobium</taxon>
        <taxon>environmental samples</taxon>
    </lineage>
</organism>
<proteinExistence type="predicted"/>
<dbReference type="EMBL" id="CADCUU010000495">
    <property type="protein sequence ID" value="CAA9438051.1"/>
    <property type="molecule type" value="Genomic_DNA"/>
</dbReference>
<dbReference type="SUPFAM" id="SSF54001">
    <property type="entry name" value="Cysteine proteinases"/>
    <property type="match status" value="1"/>
</dbReference>